<keyword evidence="2" id="KW-0812">Transmembrane</keyword>
<dbReference type="AlphaFoldDB" id="A0A1F5T508"/>
<keyword evidence="2" id="KW-0472">Membrane</keyword>
<evidence type="ECO:0000313" key="4">
    <source>
        <dbReference type="Proteomes" id="UP000178656"/>
    </source>
</evidence>
<accession>A0A1F5T508</accession>
<proteinExistence type="predicted"/>
<reference evidence="3 4" key="1">
    <citation type="journal article" date="2016" name="Nat. Commun.">
        <title>Thousands of microbial genomes shed light on interconnected biogeochemical processes in an aquifer system.</title>
        <authorList>
            <person name="Anantharaman K."/>
            <person name="Brown C.T."/>
            <person name="Hug L.A."/>
            <person name="Sharon I."/>
            <person name="Castelle C.J."/>
            <person name="Probst A.J."/>
            <person name="Thomas B.C."/>
            <person name="Singh A."/>
            <person name="Wilkins M.J."/>
            <person name="Karaoz U."/>
            <person name="Brodie E.L."/>
            <person name="Williams K.H."/>
            <person name="Hubbard S.S."/>
            <person name="Banfield J.F."/>
        </authorList>
    </citation>
    <scope>NUCLEOTIDE SEQUENCE [LARGE SCALE GENOMIC DNA]</scope>
</reference>
<dbReference type="Proteomes" id="UP000178656">
    <property type="component" value="Unassembled WGS sequence"/>
</dbReference>
<evidence type="ECO:0000256" key="2">
    <source>
        <dbReference type="SAM" id="Phobius"/>
    </source>
</evidence>
<feature type="region of interest" description="Disordered" evidence="1">
    <location>
        <begin position="156"/>
        <end position="199"/>
    </location>
</feature>
<name>A0A1F5T508_9BACT</name>
<keyword evidence="2" id="KW-1133">Transmembrane helix</keyword>
<organism evidence="3 4">
    <name type="scientific">Candidatus Falkowbacteria bacterium RIFOXYC2_FULL_48_21</name>
    <dbReference type="NCBI Taxonomy" id="1798005"/>
    <lineage>
        <taxon>Bacteria</taxon>
        <taxon>Candidatus Falkowiibacteriota</taxon>
    </lineage>
</organism>
<evidence type="ECO:0000313" key="3">
    <source>
        <dbReference type="EMBL" id="OGF34058.1"/>
    </source>
</evidence>
<evidence type="ECO:0000256" key="1">
    <source>
        <dbReference type="SAM" id="MobiDB-lite"/>
    </source>
</evidence>
<comment type="caution">
    <text evidence="3">The sequence shown here is derived from an EMBL/GenBank/DDBJ whole genome shotgun (WGS) entry which is preliminary data.</text>
</comment>
<feature type="transmembrane region" description="Helical" evidence="2">
    <location>
        <begin position="12"/>
        <end position="31"/>
    </location>
</feature>
<protein>
    <submittedName>
        <fullName evidence="3">Uncharacterized protein</fullName>
    </submittedName>
</protein>
<feature type="compositionally biased region" description="Basic and acidic residues" evidence="1">
    <location>
        <begin position="180"/>
        <end position="199"/>
    </location>
</feature>
<gene>
    <name evidence="3" type="ORF">A2482_03470</name>
</gene>
<sequence length="466" mass="49249">MLTGAYRKIIHVAGFISILAFVCFLNSTAFFPSAANNDGEQGNDKGADPVAPIVVELLPSSPSEELIPRDDSGADLQPAGAIPEAEAPLQEAPLPEAPLPEASLPEVPLPDAPVDSIELLKENSNQVNDKEKGDIPPVEGAEIDGIGGVGPVVEGSDPTVGEAATSAESLVVEGEAPADNSEKVNENNGDEKDKKNDKKSGLVVKQVKFMETEDCAGNQITNKQLIESSLNNEVFICGQVEDITLNTLIADSANYTITLYDSDVIAPDCVSDASACYRHEAGDNIFVIGCNNNNCGFSTKFSDVAFFANPSARWKTDVKVAEVSVPKETEAIDVPLQVDGLLAVEMPANVEFPNIEFGQISEEIKLTFVNTGNLPADIEQASSGDLVCDSGTIPADNVRYSLTSGFAYEDGVAFSVVAQLINVNLTKASDPSIPATVDLYLRIKIPLMGIGGKCSNVLTFNAVNDQ</sequence>
<dbReference type="EMBL" id="MFGM01000085">
    <property type="protein sequence ID" value="OGF34058.1"/>
    <property type="molecule type" value="Genomic_DNA"/>
</dbReference>